<accession>A0A5N0T8J9</accession>
<feature type="transmembrane region" description="Helical" evidence="2">
    <location>
        <begin position="66"/>
        <end position="85"/>
    </location>
</feature>
<keyword evidence="2" id="KW-0812">Transmembrane</keyword>
<keyword evidence="2" id="KW-1133">Transmembrane helix</keyword>
<dbReference type="InterPro" id="IPR005754">
    <property type="entry name" value="Sortase"/>
</dbReference>
<dbReference type="Gene3D" id="2.40.260.10">
    <property type="entry name" value="Sortase"/>
    <property type="match status" value="1"/>
</dbReference>
<evidence type="ECO:0000256" key="2">
    <source>
        <dbReference type="SAM" id="Phobius"/>
    </source>
</evidence>
<evidence type="ECO:0000313" key="4">
    <source>
        <dbReference type="Proteomes" id="UP000325372"/>
    </source>
</evidence>
<dbReference type="Proteomes" id="UP000325372">
    <property type="component" value="Unassembled WGS sequence"/>
</dbReference>
<keyword evidence="4" id="KW-1185">Reference proteome</keyword>
<dbReference type="Pfam" id="PF04203">
    <property type="entry name" value="Sortase"/>
    <property type="match status" value="1"/>
</dbReference>
<organism evidence="3 4">
    <name type="scientific">Marinihelvus fidelis</name>
    <dbReference type="NCBI Taxonomy" id="2613842"/>
    <lineage>
        <taxon>Bacteria</taxon>
        <taxon>Pseudomonadati</taxon>
        <taxon>Pseudomonadota</taxon>
        <taxon>Gammaproteobacteria</taxon>
        <taxon>Chromatiales</taxon>
        <taxon>Wenzhouxiangellaceae</taxon>
        <taxon>Marinihelvus</taxon>
    </lineage>
</organism>
<keyword evidence="2" id="KW-0472">Membrane</keyword>
<dbReference type="NCBIfam" id="TIGR01076">
    <property type="entry name" value="sortase_fam"/>
    <property type="match status" value="1"/>
</dbReference>
<evidence type="ECO:0000256" key="1">
    <source>
        <dbReference type="ARBA" id="ARBA00022801"/>
    </source>
</evidence>
<gene>
    <name evidence="3" type="ORF">F3N42_10605</name>
</gene>
<dbReference type="EMBL" id="VYXP01000006">
    <property type="protein sequence ID" value="KAA9130814.1"/>
    <property type="molecule type" value="Genomic_DNA"/>
</dbReference>
<evidence type="ECO:0000313" key="3">
    <source>
        <dbReference type="EMBL" id="KAA9130814.1"/>
    </source>
</evidence>
<sequence>MSGIPRAVRECTPRHVTRQALRHAVFMKGWYLLSGICGTIHFRPFVERATNDLMTGTSNGSRPRKLFGNAMMAAGVVLLASFGLAKGWSSTQSQAGVDAFEANRAAMQAGLQSSPPPRPSHDFEPDTANAVAAIDADAAIQAARESANAAWYSDPDFSLWSEKRVKDFEDSLKVESDAPHAVLNIDHLNIRVPVYNGADEFNLNRGVARIIGTGRIGETGNLGIAGHRDGFFRPLKDIKVGDTFELETYYGTETYAVSSIDIVDPADLHVLAPTDAPTVTLVTCYPFYHVGHAPKRFIVKGEVVNHQVNS</sequence>
<dbReference type="InterPro" id="IPR023365">
    <property type="entry name" value="Sortase_dom-sf"/>
</dbReference>
<dbReference type="RefSeq" id="WP_150864451.1">
    <property type="nucleotide sequence ID" value="NZ_VYXP01000006.1"/>
</dbReference>
<dbReference type="CDD" id="cd05828">
    <property type="entry name" value="Sortase_D_1"/>
    <property type="match status" value="1"/>
</dbReference>
<reference evidence="3 4" key="1">
    <citation type="submission" date="2019-09" db="EMBL/GenBank/DDBJ databases">
        <title>Wenzhouxiangella sp. Genome sequencing and assembly.</title>
        <authorList>
            <person name="Zhang R."/>
        </authorList>
    </citation>
    <scope>NUCLEOTIDE SEQUENCE [LARGE SCALE GENOMIC DNA]</scope>
    <source>
        <strain evidence="3 4">W260</strain>
    </source>
</reference>
<dbReference type="AlphaFoldDB" id="A0A5N0T8J9"/>
<dbReference type="InterPro" id="IPR041999">
    <property type="entry name" value="Sortase_D_1"/>
</dbReference>
<protein>
    <submittedName>
        <fullName evidence="3">Class D sortase</fullName>
    </submittedName>
</protein>
<dbReference type="GO" id="GO:0016787">
    <property type="term" value="F:hydrolase activity"/>
    <property type="evidence" value="ECO:0007669"/>
    <property type="project" value="UniProtKB-KW"/>
</dbReference>
<feature type="transmembrane region" description="Helical" evidence="2">
    <location>
        <begin position="29"/>
        <end position="46"/>
    </location>
</feature>
<comment type="caution">
    <text evidence="3">The sequence shown here is derived from an EMBL/GenBank/DDBJ whole genome shotgun (WGS) entry which is preliminary data.</text>
</comment>
<name>A0A5N0T8J9_9GAMM</name>
<proteinExistence type="predicted"/>
<dbReference type="SUPFAM" id="SSF63817">
    <property type="entry name" value="Sortase"/>
    <property type="match status" value="1"/>
</dbReference>
<keyword evidence="1" id="KW-0378">Hydrolase</keyword>